<feature type="non-terminal residue" evidence="3">
    <location>
        <position position="1"/>
    </location>
</feature>
<sequence length="455" mass="49624">FRMTTAHDFPDISLSSIGSNGSSPRRRCGRLSTFEDDEFVSASSHLDPHGDSNSSEVVANSTIGTSDVVPDSMRDTRYRESLSLFDDDDDEGGLDVSRALPPRRTRGAIPSPVLEERDNEENEEDPRSPEPRTLRFSLDPDEEDDGNDDAGNDAGNDARTPTRLYPRLSVLKESNLRHLDYTHLSQRKGSYRSQQAASPASQQSAAFVSAENSAREPKQCECGSQAHNASSDQVYGGLERHFADALQVSGRLLQLQLDEEESADCCMAGVLALIETRCCDEAATVVRRRLREMGATINRTPSSAITHIIWSNGGDASVLRDALARCSQRPHVLPPAWVHESYESGVRQPEDNFSLCNDRYVRGVERRRSSVLNPAPPAAAAVDTSSSTIDISMDISAGVAGDRTEFSNLTFDASMTASQLLQKIDIMAKRLEKVSDDPVQHAVRCTSRAAAAAPA</sequence>
<keyword evidence="4" id="KW-1185">Reference proteome</keyword>
<feature type="compositionally biased region" description="Low complexity" evidence="1">
    <location>
        <begin position="191"/>
        <end position="210"/>
    </location>
</feature>
<dbReference type="SUPFAM" id="SSF52113">
    <property type="entry name" value="BRCT domain"/>
    <property type="match status" value="1"/>
</dbReference>
<dbReference type="AlphaFoldDB" id="A0AAV5W812"/>
<evidence type="ECO:0000313" key="3">
    <source>
        <dbReference type="EMBL" id="GMT26755.1"/>
    </source>
</evidence>
<dbReference type="InterPro" id="IPR036420">
    <property type="entry name" value="BRCT_dom_sf"/>
</dbReference>
<feature type="compositionally biased region" description="Polar residues" evidence="1">
    <location>
        <begin position="51"/>
        <end position="65"/>
    </location>
</feature>
<organism evidence="3 4">
    <name type="scientific">Pristionchus fissidentatus</name>
    <dbReference type="NCBI Taxonomy" id="1538716"/>
    <lineage>
        <taxon>Eukaryota</taxon>
        <taxon>Metazoa</taxon>
        <taxon>Ecdysozoa</taxon>
        <taxon>Nematoda</taxon>
        <taxon>Chromadorea</taxon>
        <taxon>Rhabditida</taxon>
        <taxon>Rhabditina</taxon>
        <taxon>Diplogasteromorpha</taxon>
        <taxon>Diplogasteroidea</taxon>
        <taxon>Neodiplogasteridae</taxon>
        <taxon>Pristionchus</taxon>
    </lineage>
</organism>
<dbReference type="PROSITE" id="PS50172">
    <property type="entry name" value="BRCT"/>
    <property type="match status" value="1"/>
</dbReference>
<evidence type="ECO:0000313" key="4">
    <source>
        <dbReference type="Proteomes" id="UP001432322"/>
    </source>
</evidence>
<evidence type="ECO:0000259" key="2">
    <source>
        <dbReference type="PROSITE" id="PS50172"/>
    </source>
</evidence>
<dbReference type="Gene3D" id="3.40.50.10190">
    <property type="entry name" value="BRCT domain"/>
    <property type="match status" value="1"/>
</dbReference>
<feature type="region of interest" description="Disordered" evidence="1">
    <location>
        <begin position="186"/>
        <end position="212"/>
    </location>
</feature>
<proteinExistence type="predicted"/>
<accession>A0AAV5W812</accession>
<dbReference type="Proteomes" id="UP001432322">
    <property type="component" value="Unassembled WGS sequence"/>
</dbReference>
<reference evidence="3" key="1">
    <citation type="submission" date="2023-10" db="EMBL/GenBank/DDBJ databases">
        <title>Genome assembly of Pristionchus species.</title>
        <authorList>
            <person name="Yoshida K."/>
            <person name="Sommer R.J."/>
        </authorList>
    </citation>
    <scope>NUCLEOTIDE SEQUENCE</scope>
    <source>
        <strain evidence="3">RS5133</strain>
    </source>
</reference>
<feature type="domain" description="BRCT" evidence="2">
    <location>
        <begin position="286"/>
        <end position="355"/>
    </location>
</feature>
<name>A0AAV5W812_9BILA</name>
<feature type="region of interest" description="Disordered" evidence="1">
    <location>
        <begin position="1"/>
        <end position="166"/>
    </location>
</feature>
<protein>
    <recommendedName>
        <fullName evidence="2">BRCT domain-containing protein</fullName>
    </recommendedName>
</protein>
<gene>
    <name evidence="3" type="ORF">PFISCL1PPCAC_18052</name>
</gene>
<feature type="compositionally biased region" description="Acidic residues" evidence="1">
    <location>
        <begin position="139"/>
        <end position="151"/>
    </location>
</feature>
<dbReference type="InterPro" id="IPR001357">
    <property type="entry name" value="BRCT_dom"/>
</dbReference>
<feature type="compositionally biased region" description="Low complexity" evidence="1">
    <location>
        <begin position="12"/>
        <end position="23"/>
    </location>
</feature>
<comment type="caution">
    <text evidence="3">The sequence shown here is derived from an EMBL/GenBank/DDBJ whole genome shotgun (WGS) entry which is preliminary data.</text>
</comment>
<feature type="non-terminal residue" evidence="3">
    <location>
        <position position="455"/>
    </location>
</feature>
<dbReference type="EMBL" id="BTSY01000005">
    <property type="protein sequence ID" value="GMT26755.1"/>
    <property type="molecule type" value="Genomic_DNA"/>
</dbReference>
<evidence type="ECO:0000256" key="1">
    <source>
        <dbReference type="SAM" id="MobiDB-lite"/>
    </source>
</evidence>